<reference evidence="3" key="1">
    <citation type="submission" date="2017-09" db="EMBL/GenBank/DDBJ databases">
        <authorList>
            <person name="Varghese N."/>
            <person name="Submissions S."/>
        </authorList>
    </citation>
    <scope>NUCLEOTIDE SEQUENCE [LARGE SCALE GENOMIC DNA]</scope>
    <source>
        <strain evidence="3">DSM 2913</strain>
    </source>
</reference>
<evidence type="ECO:0000256" key="1">
    <source>
        <dbReference type="SAM" id="SignalP"/>
    </source>
</evidence>
<dbReference type="OrthoDB" id="248651at2"/>
<dbReference type="InterPro" id="IPR025737">
    <property type="entry name" value="FApF"/>
</dbReference>
<evidence type="ECO:0000313" key="3">
    <source>
        <dbReference type="Proteomes" id="UP000218627"/>
    </source>
</evidence>
<keyword evidence="3" id="KW-1185">Reference proteome</keyword>
<dbReference type="Pfam" id="PF13557">
    <property type="entry name" value="Phenol_MetA_deg"/>
    <property type="match status" value="1"/>
</dbReference>
<feature type="chain" id="PRO_5012379989" evidence="1">
    <location>
        <begin position="19"/>
        <end position="349"/>
    </location>
</feature>
<name>A0A285P4F0_9AQUI</name>
<organism evidence="2 3">
    <name type="scientific">Hydrogenobacter hydrogenophilus</name>
    <dbReference type="NCBI Taxonomy" id="35835"/>
    <lineage>
        <taxon>Bacteria</taxon>
        <taxon>Pseudomonadati</taxon>
        <taxon>Aquificota</taxon>
        <taxon>Aquificia</taxon>
        <taxon>Aquificales</taxon>
        <taxon>Aquificaceae</taxon>
        <taxon>Hydrogenobacter</taxon>
    </lineage>
</organism>
<dbReference type="AlphaFoldDB" id="A0A285P4F0"/>
<accession>A0A285P4F0</accession>
<proteinExistence type="predicted"/>
<feature type="signal peptide" evidence="1">
    <location>
        <begin position="1"/>
        <end position="18"/>
    </location>
</feature>
<gene>
    <name evidence="2" type="ORF">SAMN06265353_1655</name>
</gene>
<protein>
    <submittedName>
        <fullName evidence="2">Putative MetA-pathway of phenol degradation</fullName>
    </submittedName>
</protein>
<dbReference type="RefSeq" id="WP_096603341.1">
    <property type="nucleotide sequence ID" value="NZ_OBEN01000013.1"/>
</dbReference>
<evidence type="ECO:0000313" key="2">
    <source>
        <dbReference type="EMBL" id="SNZ16612.1"/>
    </source>
</evidence>
<sequence length="349" mass="39533">MAKKILLTAFLYSTLSFAHHGVAALGAAGLEGPGAPLETSSSATLPEGSWLFYIKLDHVKWKKYSFQEFPDQKDTYDFFLYGIGYGLKPWLSVYLFTPYYVKTELKSINNDPAMGQYSYTNSGFADISLMAVLGFKYDRGFKLVPKNESLDDLMDWHFTVYGGVSVPTGNPNKYDRSRDPRGEFAADMATGFGKPAFTVGFTSTKQLVSFPKLTFVFDTNYIKFLEHTYNFRDTPDSPKKKYKFGDEFRLNTALAYRLYTNMEKKFRADALLEANFQYNQRDKEDGVKLEGSGGKILYGVVGTRLYYKSISLGAGIKIPVWKKLNEESQQQGGEGKERYRLIITISALF</sequence>
<dbReference type="Proteomes" id="UP000218627">
    <property type="component" value="Unassembled WGS sequence"/>
</dbReference>
<dbReference type="EMBL" id="OBEN01000013">
    <property type="protein sequence ID" value="SNZ16612.1"/>
    <property type="molecule type" value="Genomic_DNA"/>
</dbReference>
<keyword evidence="1" id="KW-0732">Signal</keyword>